<dbReference type="FunFam" id="2.10.110.10:FF:000033">
    <property type="entry name" value="LIM/homeobox protein Lhx9 isoform X2"/>
    <property type="match status" value="1"/>
</dbReference>
<proteinExistence type="predicted"/>
<dbReference type="AlphaFoldDB" id="A0ABD3WEV5"/>
<dbReference type="PANTHER" id="PTHR24208:SF168">
    <property type="entry name" value="PROTEIN APTEROUS"/>
    <property type="match status" value="1"/>
</dbReference>
<dbReference type="GO" id="GO:0003677">
    <property type="term" value="F:DNA binding"/>
    <property type="evidence" value="ECO:0007669"/>
    <property type="project" value="UniProtKB-KW"/>
</dbReference>
<dbReference type="CDD" id="cd09377">
    <property type="entry name" value="LIM2_Lhx2_Lhx9"/>
    <property type="match status" value="1"/>
</dbReference>
<dbReference type="Gene3D" id="2.10.110.10">
    <property type="entry name" value="Cysteine Rich Protein"/>
    <property type="match status" value="2"/>
</dbReference>
<keyword evidence="2 9" id="KW-0479">Metal-binding</keyword>
<evidence type="ECO:0000256" key="4">
    <source>
        <dbReference type="ARBA" id="ARBA00022833"/>
    </source>
</evidence>
<dbReference type="Proteomes" id="UP001634394">
    <property type="component" value="Unassembled WGS sequence"/>
</dbReference>
<sequence>MVEKMRISEQNYRDGVHNFYSHRDYISQTMPVMNRDEKPRFCAGCGIRIVEKYYLMAADRVWHLDCLKCCDCNIRLDTELTCFSRDENIYCKEDYYRRFSVKTCAKCNLGISANELVMRARDHVFHLSCFTCWACNKTLTTGDYFGMKENLIYCKPDYELLFQGDGMQNLSSGIIGPPAGDIPFYSGVKRTQKGRPRKRKITTSDGNMCTQQHLGKMILFVWFQNARAKHRRQVMKHDGEKSESGADAQTEGVTHLDGEKSDDSKTFVDISNNSSSEHSNMSSTPSLSDIQNGMAEYEPGTGTRISDLFSSTLNSLN</sequence>
<dbReference type="EMBL" id="JBJQND010000007">
    <property type="protein sequence ID" value="KAL3872017.1"/>
    <property type="molecule type" value="Genomic_DNA"/>
</dbReference>
<name>A0ABD3WEV5_SINWO</name>
<evidence type="ECO:0000256" key="9">
    <source>
        <dbReference type="PROSITE-ProRule" id="PRU00125"/>
    </source>
</evidence>
<keyword evidence="5 9" id="KW-0440">LIM domain</keyword>
<evidence type="ECO:0000313" key="12">
    <source>
        <dbReference type="EMBL" id="KAL3871916.1"/>
    </source>
</evidence>
<dbReference type="FunFam" id="2.10.110.10:FF:000136">
    <property type="entry name" value="LIM domain family"/>
    <property type="match status" value="1"/>
</dbReference>
<evidence type="ECO:0000256" key="3">
    <source>
        <dbReference type="ARBA" id="ARBA00022737"/>
    </source>
</evidence>
<feature type="compositionally biased region" description="Basic and acidic residues" evidence="10">
    <location>
        <begin position="254"/>
        <end position="266"/>
    </location>
</feature>
<protein>
    <recommendedName>
        <fullName evidence="11">LIM zinc-binding domain-containing protein</fullName>
    </recommendedName>
</protein>
<comment type="caution">
    <text evidence="12">The sequence shown here is derived from an EMBL/GenBank/DDBJ whole genome shotgun (WGS) entry which is preliminary data.</text>
</comment>
<comment type="subcellular location">
    <subcellularLocation>
        <location evidence="1">Nucleus</location>
    </subcellularLocation>
</comment>
<reference evidence="12 14" key="1">
    <citation type="submission" date="2024-11" db="EMBL/GenBank/DDBJ databases">
        <title>Chromosome-level genome assembly of the freshwater bivalve Anodonta woodiana.</title>
        <authorList>
            <person name="Chen X."/>
        </authorList>
    </citation>
    <scope>NUCLEOTIDE SEQUENCE [LARGE SCALE GENOMIC DNA]</scope>
    <source>
        <strain evidence="12">MN2024</strain>
        <tissue evidence="12">Gills</tissue>
    </source>
</reference>
<evidence type="ECO:0000256" key="6">
    <source>
        <dbReference type="ARBA" id="ARBA00023125"/>
    </source>
</evidence>
<dbReference type="CDD" id="cd09369">
    <property type="entry name" value="LIM1_Lhx2_Lhx9"/>
    <property type="match status" value="1"/>
</dbReference>
<dbReference type="Pfam" id="PF00412">
    <property type="entry name" value="LIM"/>
    <property type="match status" value="2"/>
</dbReference>
<organism evidence="12 14">
    <name type="scientific">Sinanodonta woodiana</name>
    <name type="common">Chinese pond mussel</name>
    <name type="synonym">Anodonta woodiana</name>
    <dbReference type="NCBI Taxonomy" id="1069815"/>
    <lineage>
        <taxon>Eukaryota</taxon>
        <taxon>Metazoa</taxon>
        <taxon>Spiralia</taxon>
        <taxon>Lophotrochozoa</taxon>
        <taxon>Mollusca</taxon>
        <taxon>Bivalvia</taxon>
        <taxon>Autobranchia</taxon>
        <taxon>Heteroconchia</taxon>
        <taxon>Palaeoheterodonta</taxon>
        <taxon>Unionida</taxon>
        <taxon>Unionoidea</taxon>
        <taxon>Unionidae</taxon>
        <taxon>Unioninae</taxon>
        <taxon>Sinanodonta</taxon>
    </lineage>
</organism>
<keyword evidence="3" id="KW-0677">Repeat</keyword>
<evidence type="ECO:0000256" key="2">
    <source>
        <dbReference type="ARBA" id="ARBA00022723"/>
    </source>
</evidence>
<dbReference type="CDD" id="cd00086">
    <property type="entry name" value="homeodomain"/>
    <property type="match status" value="1"/>
</dbReference>
<dbReference type="SUPFAM" id="SSF57716">
    <property type="entry name" value="Glucocorticoid receptor-like (DNA-binding domain)"/>
    <property type="match status" value="3"/>
</dbReference>
<keyword evidence="8" id="KW-0539">Nucleus</keyword>
<evidence type="ECO:0000256" key="8">
    <source>
        <dbReference type="ARBA" id="ARBA00023242"/>
    </source>
</evidence>
<evidence type="ECO:0000313" key="14">
    <source>
        <dbReference type="Proteomes" id="UP001634394"/>
    </source>
</evidence>
<feature type="compositionally biased region" description="Basic and acidic residues" evidence="10">
    <location>
        <begin position="235"/>
        <end position="244"/>
    </location>
</feature>
<feature type="compositionally biased region" description="Low complexity" evidence="10">
    <location>
        <begin position="271"/>
        <end position="286"/>
    </location>
</feature>
<feature type="domain" description="LIM zinc-binding" evidence="11">
    <location>
        <begin position="40"/>
        <end position="101"/>
    </location>
</feature>
<keyword evidence="14" id="KW-1185">Reference proteome</keyword>
<keyword evidence="6" id="KW-0238">DNA-binding</keyword>
<feature type="domain" description="LIM zinc-binding" evidence="11">
    <location>
        <begin position="102"/>
        <end position="164"/>
    </location>
</feature>
<evidence type="ECO:0000313" key="13">
    <source>
        <dbReference type="EMBL" id="KAL3872017.1"/>
    </source>
</evidence>
<dbReference type="PANTHER" id="PTHR24208">
    <property type="entry name" value="LIM/HOMEOBOX PROTEIN LHX"/>
    <property type="match status" value="1"/>
</dbReference>
<dbReference type="EMBL" id="JBJQND010000007">
    <property type="protein sequence ID" value="KAL3871916.1"/>
    <property type="molecule type" value="Genomic_DNA"/>
</dbReference>
<dbReference type="InterPro" id="IPR001781">
    <property type="entry name" value="Znf_LIM"/>
</dbReference>
<dbReference type="PROSITE" id="PS50023">
    <property type="entry name" value="LIM_DOMAIN_2"/>
    <property type="match status" value="2"/>
</dbReference>
<dbReference type="InterPro" id="IPR001356">
    <property type="entry name" value="HD"/>
</dbReference>
<dbReference type="InterPro" id="IPR050453">
    <property type="entry name" value="LIM_Homeobox_TF"/>
</dbReference>
<evidence type="ECO:0000256" key="7">
    <source>
        <dbReference type="ARBA" id="ARBA00023155"/>
    </source>
</evidence>
<dbReference type="GO" id="GO:0046872">
    <property type="term" value="F:metal ion binding"/>
    <property type="evidence" value="ECO:0007669"/>
    <property type="project" value="UniProtKB-KW"/>
</dbReference>
<feature type="region of interest" description="Disordered" evidence="10">
    <location>
        <begin position="233"/>
        <end position="303"/>
    </location>
</feature>
<evidence type="ECO:0000259" key="11">
    <source>
        <dbReference type="PROSITE" id="PS50023"/>
    </source>
</evidence>
<dbReference type="SMART" id="SM00132">
    <property type="entry name" value="LIM"/>
    <property type="match status" value="2"/>
</dbReference>
<keyword evidence="7" id="KW-0371">Homeobox</keyword>
<dbReference type="GO" id="GO:0005634">
    <property type="term" value="C:nucleus"/>
    <property type="evidence" value="ECO:0007669"/>
    <property type="project" value="UniProtKB-SubCell"/>
</dbReference>
<accession>A0ABD3WEV5</accession>
<evidence type="ECO:0000256" key="1">
    <source>
        <dbReference type="ARBA" id="ARBA00004123"/>
    </source>
</evidence>
<evidence type="ECO:0000256" key="10">
    <source>
        <dbReference type="SAM" id="MobiDB-lite"/>
    </source>
</evidence>
<dbReference type="PROSITE" id="PS00478">
    <property type="entry name" value="LIM_DOMAIN_1"/>
    <property type="match status" value="1"/>
</dbReference>
<gene>
    <name evidence="12" type="ORF">ACJMK2_039888</name>
    <name evidence="13" type="ORF">ACJMK2_039988</name>
</gene>
<keyword evidence="4 9" id="KW-0862">Zinc</keyword>
<evidence type="ECO:0000256" key="5">
    <source>
        <dbReference type="ARBA" id="ARBA00023038"/>
    </source>
</evidence>